<evidence type="ECO:0000313" key="10">
    <source>
        <dbReference type="Proteomes" id="UP000222542"/>
    </source>
</evidence>
<evidence type="ECO:0000256" key="1">
    <source>
        <dbReference type="ARBA" id="ARBA00008894"/>
    </source>
</evidence>
<accession>A0A2G2YUB3</accession>
<dbReference type="GO" id="GO:0043531">
    <property type="term" value="F:ADP binding"/>
    <property type="evidence" value="ECO:0007669"/>
    <property type="project" value="InterPro"/>
</dbReference>
<evidence type="ECO:0000313" key="9">
    <source>
        <dbReference type="EMBL" id="PHT73221.1"/>
    </source>
</evidence>
<keyword evidence="2" id="KW-0433">Leucine-rich repeat</keyword>
<reference evidence="9 10" key="1">
    <citation type="journal article" date="2014" name="Nat. Genet.">
        <title>Genome sequence of the hot pepper provides insights into the evolution of pungency in Capsicum species.</title>
        <authorList>
            <person name="Kim S."/>
            <person name="Park M."/>
            <person name="Yeom S.I."/>
            <person name="Kim Y.M."/>
            <person name="Lee J.M."/>
            <person name="Lee H.A."/>
            <person name="Seo E."/>
            <person name="Choi J."/>
            <person name="Cheong K."/>
            <person name="Kim K.T."/>
            <person name="Jung K."/>
            <person name="Lee G.W."/>
            <person name="Oh S.K."/>
            <person name="Bae C."/>
            <person name="Kim S.B."/>
            <person name="Lee H.Y."/>
            <person name="Kim S.Y."/>
            <person name="Kim M.S."/>
            <person name="Kang B.C."/>
            <person name="Jo Y.D."/>
            <person name="Yang H.B."/>
            <person name="Jeong H.J."/>
            <person name="Kang W.H."/>
            <person name="Kwon J.K."/>
            <person name="Shin C."/>
            <person name="Lim J.Y."/>
            <person name="Park J.H."/>
            <person name="Huh J.H."/>
            <person name="Kim J.S."/>
            <person name="Kim B.D."/>
            <person name="Cohen O."/>
            <person name="Paran I."/>
            <person name="Suh M.C."/>
            <person name="Lee S.B."/>
            <person name="Kim Y.K."/>
            <person name="Shin Y."/>
            <person name="Noh S.J."/>
            <person name="Park J."/>
            <person name="Seo Y.S."/>
            <person name="Kwon S.Y."/>
            <person name="Kim H.A."/>
            <person name="Park J.M."/>
            <person name="Kim H.J."/>
            <person name="Choi S.B."/>
            <person name="Bosland P.W."/>
            <person name="Reeves G."/>
            <person name="Jo S.H."/>
            <person name="Lee B.W."/>
            <person name="Cho H.T."/>
            <person name="Choi H.S."/>
            <person name="Lee M.S."/>
            <person name="Yu Y."/>
            <person name="Do Choi Y."/>
            <person name="Park B.S."/>
            <person name="van Deynze A."/>
            <person name="Ashrafi H."/>
            <person name="Hill T."/>
            <person name="Kim W.T."/>
            <person name="Pai H.S."/>
            <person name="Ahn H.K."/>
            <person name="Yeam I."/>
            <person name="Giovannoni J.J."/>
            <person name="Rose J.K."/>
            <person name="Sorensen I."/>
            <person name="Lee S.J."/>
            <person name="Kim R.W."/>
            <person name="Choi I.Y."/>
            <person name="Choi B.S."/>
            <person name="Lim J.S."/>
            <person name="Lee Y.H."/>
            <person name="Choi D."/>
        </authorList>
    </citation>
    <scope>NUCLEOTIDE SEQUENCE [LARGE SCALE GENOMIC DNA]</scope>
    <source>
        <strain evidence="10">cv. CM334</strain>
    </source>
</reference>
<evidence type="ECO:0000256" key="5">
    <source>
        <dbReference type="ARBA" id="ARBA00022821"/>
    </source>
</evidence>
<evidence type="ECO:0000259" key="7">
    <source>
        <dbReference type="Pfam" id="PF00931"/>
    </source>
</evidence>
<dbReference type="Gramene" id="PHT73221">
    <property type="protein sequence ID" value="PHT73221"/>
    <property type="gene ID" value="T459_24006"/>
</dbReference>
<keyword evidence="4" id="KW-0547">Nucleotide-binding</keyword>
<dbReference type="GO" id="GO:0005524">
    <property type="term" value="F:ATP binding"/>
    <property type="evidence" value="ECO:0007669"/>
    <property type="project" value="UniProtKB-KW"/>
</dbReference>
<dbReference type="PANTHER" id="PTHR15140:SF29">
    <property type="entry name" value="LATE BLIGHT RESISTANCE PROTEIN R1-A-LIKE"/>
    <property type="match status" value="1"/>
</dbReference>
<dbReference type="InterPro" id="IPR002182">
    <property type="entry name" value="NB-ARC"/>
</dbReference>
<evidence type="ECO:0000256" key="2">
    <source>
        <dbReference type="ARBA" id="ARBA00022614"/>
    </source>
</evidence>
<dbReference type="SUPFAM" id="SSF52540">
    <property type="entry name" value="P-loop containing nucleoside triphosphate hydrolases"/>
    <property type="match status" value="1"/>
</dbReference>
<dbReference type="STRING" id="4072.A0A2G2YUB3"/>
<dbReference type="InterPro" id="IPR032675">
    <property type="entry name" value="LRR_dom_sf"/>
</dbReference>
<organism evidence="9 10">
    <name type="scientific">Capsicum annuum</name>
    <name type="common">Capsicum pepper</name>
    <dbReference type="NCBI Taxonomy" id="4072"/>
    <lineage>
        <taxon>Eukaryota</taxon>
        <taxon>Viridiplantae</taxon>
        <taxon>Streptophyta</taxon>
        <taxon>Embryophyta</taxon>
        <taxon>Tracheophyta</taxon>
        <taxon>Spermatophyta</taxon>
        <taxon>Magnoliopsida</taxon>
        <taxon>eudicotyledons</taxon>
        <taxon>Gunneridae</taxon>
        <taxon>Pentapetalae</taxon>
        <taxon>asterids</taxon>
        <taxon>lamiids</taxon>
        <taxon>Solanales</taxon>
        <taxon>Solanaceae</taxon>
        <taxon>Solanoideae</taxon>
        <taxon>Capsiceae</taxon>
        <taxon>Capsicum</taxon>
    </lineage>
</organism>
<dbReference type="Gene3D" id="3.80.10.10">
    <property type="entry name" value="Ribonuclease Inhibitor"/>
    <property type="match status" value="1"/>
</dbReference>
<keyword evidence="5" id="KW-0611">Plant defense</keyword>
<dbReference type="Proteomes" id="UP000222542">
    <property type="component" value="Unassembled WGS sequence"/>
</dbReference>
<dbReference type="Gene3D" id="3.40.50.300">
    <property type="entry name" value="P-loop containing nucleotide triphosphate hydrolases"/>
    <property type="match status" value="1"/>
</dbReference>
<name>A0A2G2YUB3_CAPAN</name>
<dbReference type="AlphaFoldDB" id="A0A2G2YUB3"/>
<dbReference type="OMA" id="WTESITP"/>
<dbReference type="EMBL" id="AYRZ02000009">
    <property type="protein sequence ID" value="PHT73221.1"/>
    <property type="molecule type" value="Genomic_DNA"/>
</dbReference>
<comment type="similarity">
    <text evidence="1">Belongs to the disease resistance NB-LRR family.</text>
</comment>
<comment type="caution">
    <text evidence="9">The sequence shown here is derived from an EMBL/GenBank/DDBJ whole genome shotgun (WGS) entry which is preliminary data.</text>
</comment>
<proteinExistence type="inferred from homology"/>
<feature type="domain" description="Disease resistance protein winged helix" evidence="8">
    <location>
        <begin position="155"/>
        <end position="226"/>
    </location>
</feature>
<dbReference type="Gene3D" id="1.10.10.10">
    <property type="entry name" value="Winged helix-like DNA-binding domain superfamily/Winged helix DNA-binding domain"/>
    <property type="match status" value="1"/>
</dbReference>
<dbReference type="Pfam" id="PF00931">
    <property type="entry name" value="NB-ARC"/>
    <property type="match status" value="1"/>
</dbReference>
<protein>
    <submittedName>
        <fullName evidence="9">Uncharacterized protein</fullName>
    </submittedName>
</protein>
<evidence type="ECO:0000256" key="6">
    <source>
        <dbReference type="ARBA" id="ARBA00022840"/>
    </source>
</evidence>
<dbReference type="GO" id="GO:0006952">
    <property type="term" value="P:defense response"/>
    <property type="evidence" value="ECO:0007669"/>
    <property type="project" value="UniProtKB-KW"/>
</dbReference>
<keyword evidence="10" id="KW-1185">Reference proteome</keyword>
<keyword evidence="3" id="KW-0677">Repeat</keyword>
<gene>
    <name evidence="9" type="ORF">T459_24006</name>
</gene>
<dbReference type="InterPro" id="IPR036388">
    <property type="entry name" value="WH-like_DNA-bd_sf"/>
</dbReference>
<evidence type="ECO:0000256" key="3">
    <source>
        <dbReference type="ARBA" id="ARBA00022737"/>
    </source>
</evidence>
<dbReference type="InterPro" id="IPR027417">
    <property type="entry name" value="P-loop_NTPase"/>
</dbReference>
<evidence type="ECO:0000259" key="8">
    <source>
        <dbReference type="Pfam" id="PF23559"/>
    </source>
</evidence>
<dbReference type="InterPro" id="IPR058922">
    <property type="entry name" value="WHD_DRP"/>
</dbReference>
<dbReference type="FunFam" id="1.10.10.10:FF:000322">
    <property type="entry name" value="Probable disease resistance protein At1g63360"/>
    <property type="match status" value="1"/>
</dbReference>
<reference evidence="9 10" key="2">
    <citation type="journal article" date="2017" name="Genome Biol.">
        <title>New reference genome sequences of hot pepper reveal the massive evolution of plant disease-resistance genes by retroduplication.</title>
        <authorList>
            <person name="Kim S."/>
            <person name="Park J."/>
            <person name="Yeom S.I."/>
            <person name="Kim Y.M."/>
            <person name="Seo E."/>
            <person name="Kim K.T."/>
            <person name="Kim M.S."/>
            <person name="Lee J.M."/>
            <person name="Cheong K."/>
            <person name="Shin H.S."/>
            <person name="Kim S.B."/>
            <person name="Han K."/>
            <person name="Lee J."/>
            <person name="Park M."/>
            <person name="Lee H.A."/>
            <person name="Lee H.Y."/>
            <person name="Lee Y."/>
            <person name="Oh S."/>
            <person name="Lee J.H."/>
            <person name="Choi E."/>
            <person name="Choi E."/>
            <person name="Lee S.E."/>
            <person name="Jeon J."/>
            <person name="Kim H."/>
            <person name="Choi G."/>
            <person name="Song H."/>
            <person name="Lee J."/>
            <person name="Lee S.C."/>
            <person name="Kwon J.K."/>
            <person name="Lee H.Y."/>
            <person name="Koo N."/>
            <person name="Hong Y."/>
            <person name="Kim R.W."/>
            <person name="Kang W.H."/>
            <person name="Huh J.H."/>
            <person name="Kang B.C."/>
            <person name="Yang T.J."/>
            <person name="Lee Y.H."/>
            <person name="Bennetzen J.L."/>
            <person name="Choi D."/>
        </authorList>
    </citation>
    <scope>NUCLEOTIDE SEQUENCE [LARGE SCALE GENOMIC DNA]</scope>
    <source>
        <strain evidence="10">cv. CM334</strain>
    </source>
</reference>
<keyword evidence="6" id="KW-0067">ATP-binding</keyword>
<dbReference type="PANTHER" id="PTHR15140">
    <property type="entry name" value="TUBULIN-SPECIFIC CHAPERONE E"/>
    <property type="match status" value="1"/>
</dbReference>
<sequence length="533" mass="61605">MGGIGKTTLSNKIYNDPFVLSCFDICAKVTISQVYCARNVLLCLLSSICGKTDQTYEEQDDWQLADQLQKLLKGPRYLIVIDDIWAKDAWDDIKLCFPDCNCRSRILVTTRNMEVAEYASSVVNTALETQCMKVLALSYHHLPHHLRACFLYFAIFLEDKLIFVNSLVKLWAVEGFLKVDEMKSMEEVAKKCLKDLVDRSLIFIHKESNFDGKIKACGMHDVIRELCLREARIMNFRHLGEDISSSIDIPSSISRLCYLQVFILKLSRHKVRRHPFVLPSEILTMQQLRRLSLDWNYLQYHEPTEESLVLKNLQFLSGWNPLYCTGSVFRLFPNLRKLQIQMMFLERPSQLLPRPGAFPFIPLRPARPLPPLLLSPPDAFPQNLKFLAFSGTSLWWKNLSIVGKLPKLESLKLAHDAYIGYEWEVFEEGFPCLKFLQLKDLGIWYWRASCDHVPCLERLSLDRCRHLVSIPQDFADITTLALINISYYSESVENSAKQIQRDIQENYGSSIEVHLSSFKEVMNLRVGCPHHTP</sequence>
<evidence type="ECO:0000256" key="4">
    <source>
        <dbReference type="ARBA" id="ARBA00022741"/>
    </source>
</evidence>
<dbReference type="SUPFAM" id="SSF52058">
    <property type="entry name" value="L domain-like"/>
    <property type="match status" value="1"/>
</dbReference>
<dbReference type="Pfam" id="PF23559">
    <property type="entry name" value="WHD_DRP"/>
    <property type="match status" value="1"/>
</dbReference>
<feature type="domain" description="NB-ARC" evidence="7">
    <location>
        <begin position="1"/>
        <end position="133"/>
    </location>
</feature>